<name>A0A9N8ZPF7_9GLOM</name>
<evidence type="ECO:0000313" key="2">
    <source>
        <dbReference type="Proteomes" id="UP000789759"/>
    </source>
</evidence>
<gene>
    <name evidence="1" type="ORF">CPELLU_LOCUS2553</name>
</gene>
<proteinExistence type="predicted"/>
<sequence>MHTTYGTYMTYGTSTYVTNVPYCRGSVPRVATPQDTKCLPTTVWALSPEDKQQLIGGYEVDFIPKNECYSYNRPKMADPFLTNVSWKIGKESTFTIDHHSSDINTIFLLPYILFSKK</sequence>
<comment type="caution">
    <text evidence="1">The sequence shown here is derived from an EMBL/GenBank/DDBJ whole genome shotgun (WGS) entry which is preliminary data.</text>
</comment>
<reference evidence="1" key="1">
    <citation type="submission" date="2021-06" db="EMBL/GenBank/DDBJ databases">
        <authorList>
            <person name="Kallberg Y."/>
            <person name="Tangrot J."/>
            <person name="Rosling A."/>
        </authorList>
    </citation>
    <scope>NUCLEOTIDE SEQUENCE</scope>
    <source>
        <strain evidence="1">FL966</strain>
    </source>
</reference>
<organism evidence="1 2">
    <name type="scientific">Cetraspora pellucida</name>
    <dbReference type="NCBI Taxonomy" id="1433469"/>
    <lineage>
        <taxon>Eukaryota</taxon>
        <taxon>Fungi</taxon>
        <taxon>Fungi incertae sedis</taxon>
        <taxon>Mucoromycota</taxon>
        <taxon>Glomeromycotina</taxon>
        <taxon>Glomeromycetes</taxon>
        <taxon>Diversisporales</taxon>
        <taxon>Gigasporaceae</taxon>
        <taxon>Cetraspora</taxon>
    </lineage>
</organism>
<dbReference type="EMBL" id="CAJVQA010001118">
    <property type="protein sequence ID" value="CAG8503238.1"/>
    <property type="molecule type" value="Genomic_DNA"/>
</dbReference>
<dbReference type="Proteomes" id="UP000789759">
    <property type="component" value="Unassembled WGS sequence"/>
</dbReference>
<dbReference type="AlphaFoldDB" id="A0A9N8ZPF7"/>
<evidence type="ECO:0000313" key="1">
    <source>
        <dbReference type="EMBL" id="CAG8503238.1"/>
    </source>
</evidence>
<accession>A0A9N8ZPF7</accession>
<protein>
    <submittedName>
        <fullName evidence="1">1565_t:CDS:1</fullName>
    </submittedName>
</protein>
<keyword evidence="2" id="KW-1185">Reference proteome</keyword>